<dbReference type="AlphaFoldDB" id="A0A7V4U344"/>
<comment type="caution">
    <text evidence="2">The sequence shown here is derived from an EMBL/GenBank/DDBJ whole genome shotgun (WGS) entry which is preliminary data.</text>
</comment>
<gene>
    <name evidence="2" type="ORF">ENK44_12100</name>
</gene>
<sequence>MNMKRFIIPLILFLLILLNSCNTLNLNIKSEKNSEAPTPEKPSGPPQIEGMAYIPGGWFEMGSRRASNERPVHRVFVKPFYLDIKEVTVFEFRQFCDATRRKMPKQPEWSSNNHPVVNVTWYQAKAYAKWAGKRLPTEAEWEFAARGGENSGLRYSYQESNFYGNHYGNVADESIRRLKGRFPSVEGYDDGYEYTAPVGSFISNTFGVFDMDGNVLEWCSDWYSKSYYKQSPAENPKGPAQGRYKVIRGGSWNRSGKYLRVTYRTFYHPKVQFNFVGFRCAKDAPEPPAATPMVVADKEK</sequence>
<evidence type="ECO:0000313" key="2">
    <source>
        <dbReference type="EMBL" id="HGY56442.1"/>
    </source>
</evidence>
<reference evidence="2" key="1">
    <citation type="journal article" date="2020" name="mSystems">
        <title>Genome- and Community-Level Interaction Insights into Carbon Utilization and Element Cycling Functions of Hydrothermarchaeota in Hydrothermal Sediment.</title>
        <authorList>
            <person name="Zhou Z."/>
            <person name="Liu Y."/>
            <person name="Xu W."/>
            <person name="Pan J."/>
            <person name="Luo Z.H."/>
            <person name="Li M."/>
        </authorList>
    </citation>
    <scope>NUCLEOTIDE SEQUENCE [LARGE SCALE GENOMIC DNA]</scope>
    <source>
        <strain evidence="2">HyVt-577</strain>
    </source>
</reference>
<dbReference type="InterPro" id="IPR042095">
    <property type="entry name" value="SUMF_sf"/>
</dbReference>
<dbReference type="SUPFAM" id="SSF56436">
    <property type="entry name" value="C-type lectin-like"/>
    <property type="match status" value="1"/>
</dbReference>
<dbReference type="GO" id="GO:0120147">
    <property type="term" value="F:formylglycine-generating oxidase activity"/>
    <property type="evidence" value="ECO:0007669"/>
    <property type="project" value="TreeGrafter"/>
</dbReference>
<dbReference type="EMBL" id="DRQG01000112">
    <property type="protein sequence ID" value="HGY56442.1"/>
    <property type="molecule type" value="Genomic_DNA"/>
</dbReference>
<dbReference type="InterPro" id="IPR016187">
    <property type="entry name" value="CTDL_fold"/>
</dbReference>
<protein>
    <submittedName>
        <fullName evidence="2">Formylglycine-generating enzyme family protein</fullName>
    </submittedName>
</protein>
<dbReference type="Proteomes" id="UP000885779">
    <property type="component" value="Unassembled WGS sequence"/>
</dbReference>
<accession>A0A7V4U344</accession>
<dbReference type="PANTHER" id="PTHR23150:SF19">
    <property type="entry name" value="FORMYLGLYCINE-GENERATING ENZYME"/>
    <property type="match status" value="1"/>
</dbReference>
<evidence type="ECO:0000259" key="1">
    <source>
        <dbReference type="Pfam" id="PF03781"/>
    </source>
</evidence>
<name>A0A7V4U344_CALAY</name>
<dbReference type="InterPro" id="IPR005532">
    <property type="entry name" value="SUMF_dom"/>
</dbReference>
<proteinExistence type="predicted"/>
<dbReference type="PANTHER" id="PTHR23150">
    <property type="entry name" value="SULFATASE MODIFYING FACTOR 1, 2"/>
    <property type="match status" value="1"/>
</dbReference>
<dbReference type="InterPro" id="IPR051043">
    <property type="entry name" value="Sulfatase_Mod_Factor_Kinase"/>
</dbReference>
<feature type="domain" description="Sulfatase-modifying factor enzyme-like" evidence="1">
    <location>
        <begin position="49"/>
        <end position="282"/>
    </location>
</feature>
<dbReference type="Pfam" id="PF03781">
    <property type="entry name" value="FGE-sulfatase"/>
    <property type="match status" value="1"/>
</dbReference>
<organism evidence="2">
    <name type="scientific">Caldithrix abyssi</name>
    <dbReference type="NCBI Taxonomy" id="187145"/>
    <lineage>
        <taxon>Bacteria</taxon>
        <taxon>Pseudomonadati</taxon>
        <taxon>Calditrichota</taxon>
        <taxon>Calditrichia</taxon>
        <taxon>Calditrichales</taxon>
        <taxon>Calditrichaceae</taxon>
        <taxon>Caldithrix</taxon>
    </lineage>
</organism>
<dbReference type="Gene3D" id="3.90.1580.10">
    <property type="entry name" value="paralog of FGE (formylglycine-generating enzyme)"/>
    <property type="match status" value="1"/>
</dbReference>